<dbReference type="Proteomes" id="UP001489719">
    <property type="component" value="Unassembled WGS sequence"/>
</dbReference>
<comment type="caution">
    <text evidence="1">The sequence shown here is derived from an EMBL/GenBank/DDBJ whole genome shotgun (WGS) entry which is preliminary data.</text>
</comment>
<keyword evidence="2" id="KW-1185">Reference proteome</keyword>
<name>A0ACC3TM72_9ASCO</name>
<dbReference type="EMBL" id="MU970086">
    <property type="protein sequence ID" value="KAK9321971.1"/>
    <property type="molecule type" value="Genomic_DNA"/>
</dbReference>
<accession>A0ACC3TM72</accession>
<organism evidence="1 2">
    <name type="scientific">Lipomyces orientalis</name>
    <dbReference type="NCBI Taxonomy" id="1233043"/>
    <lineage>
        <taxon>Eukaryota</taxon>
        <taxon>Fungi</taxon>
        <taxon>Dikarya</taxon>
        <taxon>Ascomycota</taxon>
        <taxon>Saccharomycotina</taxon>
        <taxon>Lipomycetes</taxon>
        <taxon>Lipomycetales</taxon>
        <taxon>Lipomycetaceae</taxon>
        <taxon>Lipomyces</taxon>
    </lineage>
</organism>
<sequence>MTGNLKSTSPSRRDRDRELASRIHASRRQNAACSYLVLASVSLVYMLKYLHLSPVDPSIFPLASVATLFYYIFTDAMASTNIRFLVHRNSSSTYRGCRRIGPKMARTKPLGQFPATSSQEGKGVPVARGE</sequence>
<evidence type="ECO:0000313" key="1">
    <source>
        <dbReference type="EMBL" id="KAK9321971.1"/>
    </source>
</evidence>
<protein>
    <submittedName>
        <fullName evidence="1">Uncharacterized protein</fullName>
    </submittedName>
</protein>
<evidence type="ECO:0000313" key="2">
    <source>
        <dbReference type="Proteomes" id="UP001489719"/>
    </source>
</evidence>
<gene>
    <name evidence="1" type="ORF">V1517DRAFT_324879</name>
</gene>
<reference evidence="2" key="1">
    <citation type="journal article" date="2024" name="Front. Bioeng. Biotechnol.">
        <title>Genome-scale model development and genomic sequencing of the oleaginous clade Lipomyces.</title>
        <authorList>
            <person name="Czajka J.J."/>
            <person name="Han Y."/>
            <person name="Kim J."/>
            <person name="Mondo S.J."/>
            <person name="Hofstad B.A."/>
            <person name="Robles A."/>
            <person name="Haridas S."/>
            <person name="Riley R."/>
            <person name="LaButti K."/>
            <person name="Pangilinan J."/>
            <person name="Andreopoulos W."/>
            <person name="Lipzen A."/>
            <person name="Yan J."/>
            <person name="Wang M."/>
            <person name="Ng V."/>
            <person name="Grigoriev I.V."/>
            <person name="Spatafora J.W."/>
            <person name="Magnuson J.K."/>
            <person name="Baker S.E."/>
            <person name="Pomraning K.R."/>
        </authorList>
    </citation>
    <scope>NUCLEOTIDE SEQUENCE [LARGE SCALE GENOMIC DNA]</scope>
    <source>
        <strain evidence="2">CBS 10300</strain>
    </source>
</reference>
<proteinExistence type="predicted"/>